<feature type="signal peptide" evidence="1">
    <location>
        <begin position="1"/>
        <end position="15"/>
    </location>
</feature>
<name>W3XHS8_PESFW</name>
<evidence type="ECO:0000313" key="2">
    <source>
        <dbReference type="EMBL" id="ETS85580.1"/>
    </source>
</evidence>
<evidence type="ECO:0000256" key="1">
    <source>
        <dbReference type="SAM" id="SignalP"/>
    </source>
</evidence>
<keyword evidence="1" id="KW-0732">Signal</keyword>
<proteinExistence type="predicted"/>
<sequence>MKVALLLSWIAVATAAPTPKLKNSEADPLLSIRKTDELWQRTAQEDCGICEGEVTAEIGKTDELWQRTVDEDCTECEGETVD</sequence>
<gene>
    <name evidence="2" type="ORF">PFICI_03605</name>
</gene>
<accession>W3XHS8</accession>
<dbReference type="AlphaFoldDB" id="W3XHS8"/>
<dbReference type="RefSeq" id="XP_007830377.1">
    <property type="nucleotide sequence ID" value="XM_007832186.1"/>
</dbReference>
<dbReference type="GeneID" id="19268618"/>
<dbReference type="HOGENOM" id="CLU_2559020_0_0_1"/>
<protein>
    <submittedName>
        <fullName evidence="2">Uncharacterized protein</fullName>
    </submittedName>
</protein>
<organism evidence="2 3">
    <name type="scientific">Pestalotiopsis fici (strain W106-1 / CGMCC3.15140)</name>
    <dbReference type="NCBI Taxonomy" id="1229662"/>
    <lineage>
        <taxon>Eukaryota</taxon>
        <taxon>Fungi</taxon>
        <taxon>Dikarya</taxon>
        <taxon>Ascomycota</taxon>
        <taxon>Pezizomycotina</taxon>
        <taxon>Sordariomycetes</taxon>
        <taxon>Xylariomycetidae</taxon>
        <taxon>Amphisphaeriales</taxon>
        <taxon>Sporocadaceae</taxon>
        <taxon>Pestalotiopsis</taxon>
    </lineage>
</organism>
<reference evidence="3" key="1">
    <citation type="journal article" date="2015" name="BMC Genomics">
        <title>Genomic and transcriptomic analysis of the endophytic fungus Pestalotiopsis fici reveals its lifestyle and high potential for synthesis of natural products.</title>
        <authorList>
            <person name="Wang X."/>
            <person name="Zhang X."/>
            <person name="Liu L."/>
            <person name="Xiang M."/>
            <person name="Wang W."/>
            <person name="Sun X."/>
            <person name="Che Y."/>
            <person name="Guo L."/>
            <person name="Liu G."/>
            <person name="Guo L."/>
            <person name="Wang C."/>
            <person name="Yin W.B."/>
            <person name="Stadler M."/>
            <person name="Zhang X."/>
            <person name="Liu X."/>
        </authorList>
    </citation>
    <scope>NUCLEOTIDE SEQUENCE [LARGE SCALE GENOMIC DNA]</scope>
    <source>
        <strain evidence="3">W106-1 / CGMCC3.15140</strain>
    </source>
</reference>
<dbReference type="EMBL" id="KI912110">
    <property type="protein sequence ID" value="ETS85580.1"/>
    <property type="molecule type" value="Genomic_DNA"/>
</dbReference>
<dbReference type="Proteomes" id="UP000030651">
    <property type="component" value="Unassembled WGS sequence"/>
</dbReference>
<dbReference type="KEGG" id="pfy:PFICI_03605"/>
<evidence type="ECO:0000313" key="3">
    <source>
        <dbReference type="Proteomes" id="UP000030651"/>
    </source>
</evidence>
<feature type="chain" id="PRO_5013130683" evidence="1">
    <location>
        <begin position="16"/>
        <end position="82"/>
    </location>
</feature>
<dbReference type="InParanoid" id="W3XHS8"/>
<keyword evidence="3" id="KW-1185">Reference proteome</keyword>